<gene>
    <name evidence="1" type="ORF">AMJ87_05020</name>
</gene>
<dbReference type="InterPro" id="IPR026406">
    <property type="entry name" value="Ver/Plancto_CHP"/>
</dbReference>
<dbReference type="EMBL" id="LJUO01000034">
    <property type="protein sequence ID" value="KPK72352.1"/>
    <property type="molecule type" value="Genomic_DNA"/>
</dbReference>
<organism evidence="1 2">
    <name type="scientific">candidate division WOR_3 bacterium SM23_60</name>
    <dbReference type="NCBI Taxonomy" id="1703780"/>
    <lineage>
        <taxon>Bacteria</taxon>
        <taxon>Bacteria division WOR-3</taxon>
    </lineage>
</organism>
<sequence length="129" mass="15365">MDNLRALKKIIERDTRYPLEAYLFVLEALLHTRRMFKQKSHASGRELLEGIKDLALSRYGSMAKIVFEYWGIKETRDFGNIVFNMVNENLLSKTTDDKLSDFEKVFDFEDVFEKGYKIDVDDPRRHERH</sequence>
<comment type="caution">
    <text evidence="1">The sequence shown here is derived from an EMBL/GenBank/DDBJ whole genome shotgun (WGS) entry which is preliminary data.</text>
</comment>
<evidence type="ECO:0000313" key="2">
    <source>
        <dbReference type="Proteomes" id="UP000051096"/>
    </source>
</evidence>
<name>A0A0S8GHX7_UNCW3</name>
<dbReference type="Proteomes" id="UP000051096">
    <property type="component" value="Unassembled WGS sequence"/>
</dbReference>
<dbReference type="NCBIfam" id="TIGR04138">
    <property type="entry name" value="Plancto_Ver_chp"/>
    <property type="match status" value="1"/>
</dbReference>
<accession>A0A0S8GHX7</accession>
<reference evidence="1 2" key="1">
    <citation type="journal article" date="2015" name="Microbiome">
        <title>Genomic resolution of linkages in carbon, nitrogen, and sulfur cycling among widespread estuary sediment bacteria.</title>
        <authorList>
            <person name="Baker B.J."/>
            <person name="Lazar C.S."/>
            <person name="Teske A.P."/>
            <person name="Dick G.J."/>
        </authorList>
    </citation>
    <scope>NUCLEOTIDE SEQUENCE [LARGE SCALE GENOMIC DNA]</scope>
    <source>
        <strain evidence="1">SM23_60</strain>
    </source>
</reference>
<dbReference type="AlphaFoldDB" id="A0A0S8GHX7"/>
<protein>
    <submittedName>
        <fullName evidence="1">Uncharacterized protein</fullName>
    </submittedName>
</protein>
<evidence type="ECO:0000313" key="1">
    <source>
        <dbReference type="EMBL" id="KPK72352.1"/>
    </source>
</evidence>
<proteinExistence type="predicted"/>